<evidence type="ECO:0000256" key="3">
    <source>
        <dbReference type="ARBA" id="ARBA00022553"/>
    </source>
</evidence>
<dbReference type="FunFam" id="1.10.510.10:FF:000024">
    <property type="entry name" value="Probable serine/threonine-protein kinase cot-1"/>
    <property type="match status" value="1"/>
</dbReference>
<dbReference type="PANTHER" id="PTHR24355">
    <property type="entry name" value="G PROTEIN-COUPLED RECEPTOR KINASE/RIBOSOMAL PROTEIN S6 KINASE"/>
    <property type="match status" value="1"/>
</dbReference>
<dbReference type="InterPro" id="IPR011009">
    <property type="entry name" value="Kinase-like_dom_sf"/>
</dbReference>
<organism evidence="15 16">
    <name type="scientific">Circinella minor</name>
    <dbReference type="NCBI Taxonomy" id="1195481"/>
    <lineage>
        <taxon>Eukaryota</taxon>
        <taxon>Fungi</taxon>
        <taxon>Fungi incertae sedis</taxon>
        <taxon>Mucoromycota</taxon>
        <taxon>Mucoromycotina</taxon>
        <taxon>Mucoromycetes</taxon>
        <taxon>Mucorales</taxon>
        <taxon>Lichtheimiaceae</taxon>
        <taxon>Circinella</taxon>
    </lineage>
</organism>
<dbReference type="EMBL" id="JAEPRB010000208">
    <property type="protein sequence ID" value="KAG2218842.1"/>
    <property type="molecule type" value="Genomic_DNA"/>
</dbReference>
<keyword evidence="5 10" id="KW-0547">Nucleotide-binding</keyword>
<dbReference type="PANTHER" id="PTHR24355:SF30">
    <property type="entry name" value="SERINE_THREONINE-PROTEIN KINASE 32B ISOFORM X1"/>
    <property type="match status" value="1"/>
</dbReference>
<dbReference type="Gene3D" id="3.30.200.20">
    <property type="entry name" value="Phosphorylase Kinase, domain 1"/>
    <property type="match status" value="1"/>
</dbReference>
<evidence type="ECO:0000256" key="5">
    <source>
        <dbReference type="ARBA" id="ARBA00022741"/>
    </source>
</evidence>
<evidence type="ECO:0000256" key="2">
    <source>
        <dbReference type="ARBA" id="ARBA00022527"/>
    </source>
</evidence>
<dbReference type="GO" id="GO:0009966">
    <property type="term" value="P:regulation of signal transduction"/>
    <property type="evidence" value="ECO:0007669"/>
    <property type="project" value="TreeGrafter"/>
</dbReference>
<feature type="region of interest" description="Disordered" evidence="12">
    <location>
        <begin position="357"/>
        <end position="383"/>
    </location>
</feature>
<dbReference type="PROSITE" id="PS00108">
    <property type="entry name" value="PROTEIN_KINASE_ST"/>
    <property type="match status" value="1"/>
</dbReference>
<comment type="catalytic activity">
    <reaction evidence="9">
        <text>L-seryl-[protein] + ATP = O-phospho-L-seryl-[protein] + ADP + H(+)</text>
        <dbReference type="Rhea" id="RHEA:17989"/>
        <dbReference type="Rhea" id="RHEA-COMP:9863"/>
        <dbReference type="Rhea" id="RHEA-COMP:11604"/>
        <dbReference type="ChEBI" id="CHEBI:15378"/>
        <dbReference type="ChEBI" id="CHEBI:29999"/>
        <dbReference type="ChEBI" id="CHEBI:30616"/>
        <dbReference type="ChEBI" id="CHEBI:83421"/>
        <dbReference type="ChEBI" id="CHEBI:456216"/>
        <dbReference type="EC" id="2.7.11.1"/>
    </reaction>
</comment>
<name>A0A8H7VHA0_9FUNG</name>
<dbReference type="EC" id="2.7.11.1" evidence="1"/>
<protein>
    <recommendedName>
        <fullName evidence="1">non-specific serine/threonine protein kinase</fullName>
        <ecNumber evidence="1">2.7.11.1</ecNumber>
    </recommendedName>
</protein>
<reference evidence="15 16" key="1">
    <citation type="submission" date="2020-12" db="EMBL/GenBank/DDBJ databases">
        <title>Metabolic potential, ecology and presence of endohyphal bacteria is reflected in genomic diversity of Mucoromycotina.</title>
        <authorList>
            <person name="Muszewska A."/>
            <person name="Okrasinska A."/>
            <person name="Steczkiewicz K."/>
            <person name="Drgas O."/>
            <person name="Orlowska M."/>
            <person name="Perlinska-Lenart U."/>
            <person name="Aleksandrzak-Piekarczyk T."/>
            <person name="Szatraj K."/>
            <person name="Zielenkiewicz U."/>
            <person name="Pilsyk S."/>
            <person name="Malc E."/>
            <person name="Mieczkowski P."/>
            <person name="Kruszewska J.S."/>
            <person name="Biernat P."/>
            <person name="Pawlowska J."/>
        </authorList>
    </citation>
    <scope>NUCLEOTIDE SEQUENCE [LARGE SCALE GENOMIC DNA]</scope>
    <source>
        <strain evidence="15 16">CBS 142.35</strain>
    </source>
</reference>
<evidence type="ECO:0000256" key="7">
    <source>
        <dbReference type="ARBA" id="ARBA00022840"/>
    </source>
</evidence>
<evidence type="ECO:0000313" key="16">
    <source>
        <dbReference type="Proteomes" id="UP000646827"/>
    </source>
</evidence>
<evidence type="ECO:0000256" key="11">
    <source>
        <dbReference type="RuleBase" id="RU000304"/>
    </source>
</evidence>
<evidence type="ECO:0000256" key="8">
    <source>
        <dbReference type="ARBA" id="ARBA00047899"/>
    </source>
</evidence>
<feature type="binding site" evidence="10">
    <location>
        <position position="27"/>
    </location>
    <ligand>
        <name>ATP</name>
        <dbReference type="ChEBI" id="CHEBI:30616"/>
    </ligand>
</feature>
<keyword evidence="16" id="KW-1185">Reference proteome</keyword>
<dbReference type="PROSITE" id="PS50011">
    <property type="entry name" value="PROTEIN_KINASE_DOM"/>
    <property type="match status" value="1"/>
</dbReference>
<dbReference type="SMART" id="SM00220">
    <property type="entry name" value="S_TKc"/>
    <property type="match status" value="1"/>
</dbReference>
<evidence type="ECO:0000256" key="12">
    <source>
        <dbReference type="SAM" id="MobiDB-lite"/>
    </source>
</evidence>
<dbReference type="GO" id="GO:0007186">
    <property type="term" value="P:G protein-coupled receptor signaling pathway"/>
    <property type="evidence" value="ECO:0007669"/>
    <property type="project" value="TreeGrafter"/>
</dbReference>
<keyword evidence="2 11" id="KW-0723">Serine/threonine-protein kinase</keyword>
<dbReference type="GO" id="GO:0007010">
    <property type="term" value="P:cytoskeleton organization"/>
    <property type="evidence" value="ECO:0007669"/>
    <property type="project" value="UniProtKB-ARBA"/>
</dbReference>
<evidence type="ECO:0000259" key="13">
    <source>
        <dbReference type="PROSITE" id="PS50011"/>
    </source>
</evidence>
<gene>
    <name evidence="15" type="ORF">INT45_007609</name>
</gene>
<dbReference type="SUPFAM" id="SSF56112">
    <property type="entry name" value="Protein kinase-like (PK-like)"/>
    <property type="match status" value="1"/>
</dbReference>
<dbReference type="Pfam" id="PF00069">
    <property type="entry name" value="Pkinase"/>
    <property type="match status" value="1"/>
</dbReference>
<keyword evidence="4" id="KW-0808">Transferase</keyword>
<comment type="caution">
    <text evidence="15">The sequence shown here is derived from an EMBL/GenBank/DDBJ whole genome shotgun (WGS) entry which is preliminary data.</text>
</comment>
<dbReference type="InterPro" id="IPR017441">
    <property type="entry name" value="Protein_kinase_ATP_BS"/>
</dbReference>
<evidence type="ECO:0000256" key="10">
    <source>
        <dbReference type="PROSITE-ProRule" id="PRU10141"/>
    </source>
</evidence>
<evidence type="ECO:0000259" key="14">
    <source>
        <dbReference type="PROSITE" id="PS51285"/>
    </source>
</evidence>
<dbReference type="GO" id="GO:0004703">
    <property type="term" value="F:G protein-coupled receptor kinase activity"/>
    <property type="evidence" value="ECO:0007669"/>
    <property type="project" value="TreeGrafter"/>
</dbReference>
<dbReference type="OrthoDB" id="354826at2759"/>
<feature type="domain" description="AGC-kinase C-terminal" evidence="14">
    <location>
        <begin position="259"/>
        <end position="345"/>
    </location>
</feature>
<dbReference type="Gene3D" id="1.10.510.10">
    <property type="entry name" value="Transferase(Phosphotransferase) domain 1"/>
    <property type="match status" value="1"/>
</dbReference>
<comment type="similarity">
    <text evidence="11">Belongs to the protein kinase superfamily.</text>
</comment>
<evidence type="ECO:0000256" key="1">
    <source>
        <dbReference type="ARBA" id="ARBA00012513"/>
    </source>
</evidence>
<dbReference type="AlphaFoldDB" id="A0A8H7VHA0"/>
<comment type="catalytic activity">
    <reaction evidence="8">
        <text>L-threonyl-[protein] + ATP = O-phospho-L-threonyl-[protein] + ADP + H(+)</text>
        <dbReference type="Rhea" id="RHEA:46608"/>
        <dbReference type="Rhea" id="RHEA-COMP:11060"/>
        <dbReference type="Rhea" id="RHEA-COMP:11605"/>
        <dbReference type="ChEBI" id="CHEBI:15378"/>
        <dbReference type="ChEBI" id="CHEBI:30013"/>
        <dbReference type="ChEBI" id="CHEBI:30616"/>
        <dbReference type="ChEBI" id="CHEBI:61977"/>
        <dbReference type="ChEBI" id="CHEBI:456216"/>
        <dbReference type="EC" id="2.7.11.1"/>
    </reaction>
</comment>
<keyword evidence="6" id="KW-0418">Kinase</keyword>
<dbReference type="InterPro" id="IPR000719">
    <property type="entry name" value="Prot_kinase_dom"/>
</dbReference>
<dbReference type="InterPro" id="IPR008271">
    <property type="entry name" value="Ser/Thr_kinase_AS"/>
</dbReference>
<dbReference type="InterPro" id="IPR000961">
    <property type="entry name" value="AGC-kinase_C"/>
</dbReference>
<dbReference type="GO" id="GO:0005524">
    <property type="term" value="F:ATP binding"/>
    <property type="evidence" value="ECO:0007669"/>
    <property type="project" value="UniProtKB-UniRule"/>
</dbReference>
<keyword evidence="3" id="KW-0597">Phosphoprotein</keyword>
<evidence type="ECO:0000256" key="9">
    <source>
        <dbReference type="ARBA" id="ARBA00048679"/>
    </source>
</evidence>
<feature type="domain" description="Protein kinase" evidence="13">
    <location>
        <begin position="1"/>
        <end position="258"/>
    </location>
</feature>
<evidence type="ECO:0000256" key="4">
    <source>
        <dbReference type="ARBA" id="ARBA00022679"/>
    </source>
</evidence>
<accession>A0A8H7VHA0</accession>
<dbReference type="GO" id="GO:0001664">
    <property type="term" value="F:G protein-coupled receptor binding"/>
    <property type="evidence" value="ECO:0007669"/>
    <property type="project" value="TreeGrafter"/>
</dbReference>
<dbReference type="Proteomes" id="UP000646827">
    <property type="component" value="Unassembled WGS sequence"/>
</dbReference>
<evidence type="ECO:0000313" key="15">
    <source>
        <dbReference type="EMBL" id="KAG2218842.1"/>
    </source>
</evidence>
<proteinExistence type="inferred from homology"/>
<dbReference type="PROSITE" id="PS51285">
    <property type="entry name" value="AGC_KINASE_CTER"/>
    <property type="match status" value="1"/>
</dbReference>
<sequence length="383" mass="44295">MRAIGKGAFGKVRIVRHKETGKQYALKYISKNRAIERKSIGNIISERRLLERIDFPLIVNLRYAFQDDDTLFMALDLMLGGDLRFLLERVGNLSELQTRHYIAQLGLSLNYLHKKRRMAHRDVKPDNILLDERGHAHLSDFNVACLFSDQKPIRFSKAGTVAYMAPELLGKQGYTTSVDWWSLGIVAYELLFGTRPFKGKSNDQLVASILHDPLQFPENVYQIVSEDCVNVLSGLLERSPSRRLGAESFTNFKNHRWFAGLDWDAMEMKTAVPPFIPDSKCLNFDAVHEIEEILLEEPPLRTARRNRTTLSEHQPVTHEAQQRQTLEEKFLSFDYQKRRMAEERKQHPYTRGYMVISSSTSTMEDEDNMTDDNTVRSRNSNRP</sequence>
<evidence type="ECO:0000256" key="6">
    <source>
        <dbReference type="ARBA" id="ARBA00022777"/>
    </source>
</evidence>
<keyword evidence="7 10" id="KW-0067">ATP-binding</keyword>
<dbReference type="PROSITE" id="PS00107">
    <property type="entry name" value="PROTEIN_KINASE_ATP"/>
    <property type="match status" value="1"/>
</dbReference>